<accession>A0A822ZT59</accession>
<name>A0A822ZT59_NELNU</name>
<dbReference type="EMBL" id="DUZY01000007">
    <property type="protein sequence ID" value="DAD45048.1"/>
    <property type="molecule type" value="Genomic_DNA"/>
</dbReference>
<proteinExistence type="predicted"/>
<reference evidence="2 3" key="1">
    <citation type="journal article" date="2020" name="Mol. Biol. Evol.">
        <title>Distinct Expression and Methylation Patterns for Genes with Different Fates following a Single Whole-Genome Duplication in Flowering Plants.</title>
        <authorList>
            <person name="Shi T."/>
            <person name="Rahmani R.S."/>
            <person name="Gugger P.F."/>
            <person name="Wang M."/>
            <person name="Li H."/>
            <person name="Zhang Y."/>
            <person name="Li Z."/>
            <person name="Wang Q."/>
            <person name="Van de Peer Y."/>
            <person name="Marchal K."/>
            <person name="Chen J."/>
        </authorList>
    </citation>
    <scope>NUCLEOTIDE SEQUENCE [LARGE SCALE GENOMIC DNA]</scope>
    <source>
        <tissue evidence="2">Leaf</tissue>
    </source>
</reference>
<dbReference type="AlphaFoldDB" id="A0A822ZT59"/>
<dbReference type="Proteomes" id="UP000607653">
    <property type="component" value="Unassembled WGS sequence"/>
</dbReference>
<evidence type="ECO:0000256" key="1">
    <source>
        <dbReference type="SAM" id="MobiDB-lite"/>
    </source>
</evidence>
<protein>
    <submittedName>
        <fullName evidence="2">Uncharacterized protein</fullName>
    </submittedName>
</protein>
<organism evidence="2 3">
    <name type="scientific">Nelumbo nucifera</name>
    <name type="common">Sacred lotus</name>
    <dbReference type="NCBI Taxonomy" id="4432"/>
    <lineage>
        <taxon>Eukaryota</taxon>
        <taxon>Viridiplantae</taxon>
        <taxon>Streptophyta</taxon>
        <taxon>Embryophyta</taxon>
        <taxon>Tracheophyta</taxon>
        <taxon>Spermatophyta</taxon>
        <taxon>Magnoliopsida</taxon>
        <taxon>Proteales</taxon>
        <taxon>Nelumbonaceae</taxon>
        <taxon>Nelumbo</taxon>
    </lineage>
</organism>
<keyword evidence="3" id="KW-1185">Reference proteome</keyword>
<sequence length="115" mass="12774">MLRRTSDNMSGSLSPAQDQEAPLPKTVQELAMNGNEPPTGYIRKVNSNDEETIVDAVSYPFPVVDLHRLSSSSSSPKDKEEEMEKLRSALSLLGLFQVRLKTHFNFSLKLPSILA</sequence>
<feature type="region of interest" description="Disordered" evidence="1">
    <location>
        <begin position="1"/>
        <end position="25"/>
    </location>
</feature>
<feature type="compositionally biased region" description="Polar residues" evidence="1">
    <location>
        <begin position="7"/>
        <end position="17"/>
    </location>
</feature>
<evidence type="ECO:0000313" key="3">
    <source>
        <dbReference type="Proteomes" id="UP000607653"/>
    </source>
</evidence>
<comment type="caution">
    <text evidence="2">The sequence shown here is derived from an EMBL/GenBank/DDBJ whole genome shotgun (WGS) entry which is preliminary data.</text>
</comment>
<evidence type="ECO:0000313" key="2">
    <source>
        <dbReference type="EMBL" id="DAD45048.1"/>
    </source>
</evidence>
<gene>
    <name evidence="2" type="ORF">HUJ06_003278</name>
</gene>